<reference evidence="1" key="2">
    <citation type="submission" date="2020-11" db="EMBL/GenBank/DDBJ databases">
        <authorList>
            <person name="McCartney M.A."/>
            <person name="Auch B."/>
            <person name="Kono T."/>
            <person name="Mallez S."/>
            <person name="Becker A."/>
            <person name="Gohl D.M."/>
            <person name="Silverstein K.A.T."/>
            <person name="Koren S."/>
            <person name="Bechman K.B."/>
            <person name="Herman A."/>
            <person name="Abrahante J.E."/>
            <person name="Garbe J."/>
        </authorList>
    </citation>
    <scope>NUCLEOTIDE SEQUENCE</scope>
    <source>
        <strain evidence="1">Duluth1</strain>
        <tissue evidence="1">Whole animal</tissue>
    </source>
</reference>
<sequence>MKTLGKPELFENQTIRPVPRPFGLQRVYCTKLTIQNMLGNLLISRAPHNGCQRLAAETQKWVWRVELIESRHDELAMTIPQLKIVLLMWFYCAKCRNDQDI</sequence>
<organism evidence="1 2">
    <name type="scientific">Dreissena polymorpha</name>
    <name type="common">Zebra mussel</name>
    <name type="synonym">Mytilus polymorpha</name>
    <dbReference type="NCBI Taxonomy" id="45954"/>
    <lineage>
        <taxon>Eukaryota</taxon>
        <taxon>Metazoa</taxon>
        <taxon>Spiralia</taxon>
        <taxon>Lophotrochozoa</taxon>
        <taxon>Mollusca</taxon>
        <taxon>Bivalvia</taxon>
        <taxon>Autobranchia</taxon>
        <taxon>Heteroconchia</taxon>
        <taxon>Euheterodonta</taxon>
        <taxon>Imparidentia</taxon>
        <taxon>Neoheterodontei</taxon>
        <taxon>Myida</taxon>
        <taxon>Dreissenoidea</taxon>
        <taxon>Dreissenidae</taxon>
        <taxon>Dreissena</taxon>
    </lineage>
</organism>
<evidence type="ECO:0000313" key="2">
    <source>
        <dbReference type="Proteomes" id="UP000828390"/>
    </source>
</evidence>
<proteinExistence type="predicted"/>
<gene>
    <name evidence="1" type="ORF">DPMN_019661</name>
</gene>
<accession>A0A9D4NJP4</accession>
<comment type="caution">
    <text evidence="1">The sequence shown here is derived from an EMBL/GenBank/DDBJ whole genome shotgun (WGS) entry which is preliminary data.</text>
</comment>
<dbReference type="Proteomes" id="UP000828390">
    <property type="component" value="Unassembled WGS sequence"/>
</dbReference>
<dbReference type="EMBL" id="JAIWYP010000001">
    <property type="protein sequence ID" value="KAH3895496.1"/>
    <property type="molecule type" value="Genomic_DNA"/>
</dbReference>
<evidence type="ECO:0000313" key="1">
    <source>
        <dbReference type="EMBL" id="KAH3895496.1"/>
    </source>
</evidence>
<protein>
    <submittedName>
        <fullName evidence="1">Uncharacterized protein</fullName>
    </submittedName>
</protein>
<keyword evidence="2" id="KW-1185">Reference proteome</keyword>
<dbReference type="AlphaFoldDB" id="A0A9D4NJP4"/>
<reference evidence="1" key="1">
    <citation type="journal article" date="2019" name="bioRxiv">
        <title>The Genome of the Zebra Mussel, Dreissena polymorpha: A Resource for Invasive Species Research.</title>
        <authorList>
            <person name="McCartney M.A."/>
            <person name="Auch B."/>
            <person name="Kono T."/>
            <person name="Mallez S."/>
            <person name="Zhang Y."/>
            <person name="Obille A."/>
            <person name="Becker A."/>
            <person name="Abrahante J.E."/>
            <person name="Garbe J."/>
            <person name="Badalamenti J.P."/>
            <person name="Herman A."/>
            <person name="Mangelson H."/>
            <person name="Liachko I."/>
            <person name="Sullivan S."/>
            <person name="Sone E.D."/>
            <person name="Koren S."/>
            <person name="Silverstein K.A.T."/>
            <person name="Beckman K.B."/>
            <person name="Gohl D.M."/>
        </authorList>
    </citation>
    <scope>NUCLEOTIDE SEQUENCE</scope>
    <source>
        <strain evidence="1">Duluth1</strain>
        <tissue evidence="1">Whole animal</tissue>
    </source>
</reference>
<name>A0A9D4NJP4_DREPO</name>